<feature type="repeat" description="TPR" evidence="5">
    <location>
        <begin position="155"/>
        <end position="188"/>
    </location>
</feature>
<dbReference type="InterPro" id="IPR017560">
    <property type="entry name" value="Cyt_c_biogenesis_CcmI"/>
</dbReference>
<keyword evidence="6" id="KW-1133">Transmembrane helix</keyword>
<evidence type="ECO:0000259" key="7">
    <source>
        <dbReference type="Pfam" id="PF23914"/>
    </source>
</evidence>
<evidence type="ECO:0000256" key="4">
    <source>
        <dbReference type="ARBA" id="ARBA00022803"/>
    </source>
</evidence>
<dbReference type="GO" id="GO:0030313">
    <property type="term" value="C:cell envelope"/>
    <property type="evidence" value="ECO:0007669"/>
    <property type="project" value="UniProtKB-SubCell"/>
</dbReference>
<dbReference type="Pfam" id="PF23914">
    <property type="entry name" value="TPR_CcmH_CycH"/>
    <property type="match status" value="1"/>
</dbReference>
<accession>A0A7G5IEZ8</accession>
<keyword evidence="6" id="KW-0472">Membrane</keyword>
<dbReference type="InterPro" id="IPR011990">
    <property type="entry name" value="TPR-like_helical_dom_sf"/>
</dbReference>
<dbReference type="PROSITE" id="PS50005">
    <property type="entry name" value="TPR"/>
    <property type="match status" value="1"/>
</dbReference>
<evidence type="ECO:0000313" key="9">
    <source>
        <dbReference type="Proteomes" id="UP000515292"/>
    </source>
</evidence>
<protein>
    <submittedName>
        <fullName evidence="8">C-type cytochrome biogenesis protein CcmI</fullName>
    </submittedName>
</protein>
<dbReference type="SMART" id="SM00028">
    <property type="entry name" value="TPR"/>
    <property type="match status" value="3"/>
</dbReference>
<dbReference type="KEGG" id="sand:H3309_11165"/>
<dbReference type="Gene3D" id="1.25.40.10">
    <property type="entry name" value="Tetratricopeptide repeat domain"/>
    <property type="match status" value="2"/>
</dbReference>
<dbReference type="Proteomes" id="UP000515292">
    <property type="component" value="Chromosome"/>
</dbReference>
<evidence type="ECO:0000256" key="2">
    <source>
        <dbReference type="ARBA" id="ARBA00022737"/>
    </source>
</evidence>
<keyword evidence="3" id="KW-0201">Cytochrome c-type biogenesis</keyword>
<dbReference type="GO" id="GO:0005886">
    <property type="term" value="C:plasma membrane"/>
    <property type="evidence" value="ECO:0007669"/>
    <property type="project" value="TreeGrafter"/>
</dbReference>
<feature type="transmembrane region" description="Helical" evidence="6">
    <location>
        <begin position="93"/>
        <end position="112"/>
    </location>
</feature>
<evidence type="ECO:0000256" key="1">
    <source>
        <dbReference type="ARBA" id="ARBA00004196"/>
    </source>
</evidence>
<dbReference type="AlphaFoldDB" id="A0A7G5IEZ8"/>
<reference evidence="8 9" key="1">
    <citation type="submission" date="2020-07" db="EMBL/GenBank/DDBJ databases">
        <title>Complete genome sequence for Sandaracinobacter sp. M6.</title>
        <authorList>
            <person name="Tang Y."/>
            <person name="Liu Q."/>
            <person name="Guo Z."/>
            <person name="Lei P."/>
            <person name="Huang B."/>
        </authorList>
    </citation>
    <scope>NUCLEOTIDE SEQUENCE [LARGE SCALE GENOMIC DNA]</scope>
    <source>
        <strain evidence="8 9">M6</strain>
    </source>
</reference>
<dbReference type="PANTHER" id="PTHR47870:SF1">
    <property type="entry name" value="CYTOCHROME C-TYPE BIOGENESIS PROTEIN CCMH"/>
    <property type="match status" value="1"/>
</dbReference>
<keyword evidence="9" id="KW-1185">Reference proteome</keyword>
<keyword evidence="4 5" id="KW-0802">TPR repeat</keyword>
<dbReference type="InterPro" id="IPR056413">
    <property type="entry name" value="TPR_CcmH_CycH"/>
</dbReference>
<gene>
    <name evidence="8" type="primary">ccmI</name>
    <name evidence="8" type="ORF">H3309_11165</name>
</gene>
<keyword evidence="6" id="KW-0812">Transmembrane</keyword>
<dbReference type="NCBIfam" id="TIGR03142">
    <property type="entry name" value="cytochro_ccmI"/>
    <property type="match status" value="1"/>
</dbReference>
<dbReference type="SUPFAM" id="SSF48452">
    <property type="entry name" value="TPR-like"/>
    <property type="match status" value="1"/>
</dbReference>
<proteinExistence type="predicted"/>
<dbReference type="GO" id="GO:0017004">
    <property type="term" value="P:cytochrome complex assembly"/>
    <property type="evidence" value="ECO:0007669"/>
    <property type="project" value="UniProtKB-KW"/>
</dbReference>
<evidence type="ECO:0000313" key="8">
    <source>
        <dbReference type="EMBL" id="QMW21940.1"/>
    </source>
</evidence>
<organism evidence="8 9">
    <name type="scientific">Sandaracinobacteroides saxicola</name>
    <dbReference type="NCBI Taxonomy" id="2759707"/>
    <lineage>
        <taxon>Bacteria</taxon>
        <taxon>Pseudomonadati</taxon>
        <taxon>Pseudomonadota</taxon>
        <taxon>Alphaproteobacteria</taxon>
        <taxon>Sphingomonadales</taxon>
        <taxon>Sphingosinicellaceae</taxon>
        <taxon>Sandaracinobacteroides</taxon>
    </lineage>
</organism>
<sequence>MILWFVLTTLVALVAVALTIPLVRRFQARGRDADPTLAVLADELAEIDAQVARGAIAPAEADALRTEVKRRMLAEARVADAPARPFAPAQTRWMAYTLAGLVALSAGGLYMMMGKPALPSAAPQPPSPQQAAEDTQVLGMIAGLETRLKTNPNDAEGWRMLGWSYFNLGRFDQSATAYARAVALQPKNAGFQSAWGEALVQAADGTMTPAAKAAFEAAFALDKTDARARFFLGVAKYQAGEQRAALTDWITLLRELPADAPIAGELRRVIEQQAADAKIDVSRELAAIGTAPAPAAGVMPAPTPEQAQAVGALPPAEQQAFIRQMVDGLAARLAENPRDAEGWQRLMRARMVLGDSKGAKAAYDAGMKAFAGDAATQAQLTAAARDLSIS</sequence>
<keyword evidence="2" id="KW-0677">Repeat</keyword>
<evidence type="ECO:0000256" key="3">
    <source>
        <dbReference type="ARBA" id="ARBA00022748"/>
    </source>
</evidence>
<name>A0A7G5IEZ8_9SPHN</name>
<dbReference type="RefSeq" id="WP_182294786.1">
    <property type="nucleotide sequence ID" value="NZ_CP059851.1"/>
</dbReference>
<dbReference type="InterPro" id="IPR019734">
    <property type="entry name" value="TPR_rpt"/>
</dbReference>
<dbReference type="EMBL" id="CP059851">
    <property type="protein sequence ID" value="QMW21940.1"/>
    <property type="molecule type" value="Genomic_DNA"/>
</dbReference>
<evidence type="ECO:0000256" key="5">
    <source>
        <dbReference type="PROSITE-ProRule" id="PRU00339"/>
    </source>
</evidence>
<comment type="subcellular location">
    <subcellularLocation>
        <location evidence="1">Cell envelope</location>
    </subcellularLocation>
</comment>
<dbReference type="PANTHER" id="PTHR47870">
    <property type="entry name" value="CYTOCHROME C-TYPE BIOGENESIS PROTEIN CCMH"/>
    <property type="match status" value="1"/>
</dbReference>
<dbReference type="InterPro" id="IPR051263">
    <property type="entry name" value="C-type_cytochrome_biogenesis"/>
</dbReference>
<feature type="domain" description="Cytochrome c-type biogenesis protein H TPR" evidence="7">
    <location>
        <begin position="130"/>
        <end position="261"/>
    </location>
</feature>
<evidence type="ECO:0000256" key="6">
    <source>
        <dbReference type="SAM" id="Phobius"/>
    </source>
</evidence>